<protein>
    <submittedName>
        <fullName evidence="2">Uncharacterized protein</fullName>
    </submittedName>
</protein>
<gene>
    <name evidence="2" type="primary">ORF218760</name>
</gene>
<evidence type="ECO:0000256" key="1">
    <source>
        <dbReference type="SAM" id="MobiDB-lite"/>
    </source>
</evidence>
<organism evidence="2">
    <name type="scientific">Arion vulgaris</name>
    <dbReference type="NCBI Taxonomy" id="1028688"/>
    <lineage>
        <taxon>Eukaryota</taxon>
        <taxon>Metazoa</taxon>
        <taxon>Spiralia</taxon>
        <taxon>Lophotrochozoa</taxon>
        <taxon>Mollusca</taxon>
        <taxon>Gastropoda</taxon>
        <taxon>Heterobranchia</taxon>
        <taxon>Euthyneura</taxon>
        <taxon>Panpulmonata</taxon>
        <taxon>Eupulmonata</taxon>
        <taxon>Stylommatophora</taxon>
        <taxon>Helicina</taxon>
        <taxon>Arionoidea</taxon>
        <taxon>Arionidae</taxon>
        <taxon>Arion</taxon>
    </lineage>
</organism>
<evidence type="ECO:0000313" key="2">
    <source>
        <dbReference type="EMBL" id="CEK98456.1"/>
    </source>
</evidence>
<name>A0A0B7C1I5_9EUPU</name>
<feature type="compositionally biased region" description="Low complexity" evidence="1">
    <location>
        <begin position="22"/>
        <end position="31"/>
    </location>
</feature>
<feature type="region of interest" description="Disordered" evidence="1">
    <location>
        <begin position="22"/>
        <end position="55"/>
    </location>
</feature>
<accession>A0A0B7C1I5</accession>
<reference evidence="2" key="1">
    <citation type="submission" date="2014-12" db="EMBL/GenBank/DDBJ databases">
        <title>Insight into the proteome of Arion vulgaris.</title>
        <authorList>
            <person name="Aradska J."/>
            <person name="Bulat T."/>
            <person name="Smidak R."/>
            <person name="Sarate P."/>
            <person name="Gangsoo J."/>
            <person name="Sialana F."/>
            <person name="Bilban M."/>
            <person name="Lubec G."/>
        </authorList>
    </citation>
    <scope>NUCLEOTIDE SEQUENCE</scope>
    <source>
        <tissue evidence="2">Skin</tissue>
    </source>
</reference>
<feature type="compositionally biased region" description="Polar residues" evidence="1">
    <location>
        <begin position="32"/>
        <end position="55"/>
    </location>
</feature>
<feature type="non-terminal residue" evidence="2">
    <location>
        <position position="55"/>
    </location>
</feature>
<sequence length="55" mass="5767">MFGVNSTASFTSVDEITMVTSTYSSSTHSTTNPETSTVNASKQSVAITQDMPTTS</sequence>
<dbReference type="EMBL" id="HACG01051585">
    <property type="protein sequence ID" value="CEK98456.1"/>
    <property type="molecule type" value="Transcribed_RNA"/>
</dbReference>
<proteinExistence type="predicted"/>
<dbReference type="AlphaFoldDB" id="A0A0B7C1I5"/>